<sequence>MEVAPTPIEDEDYVTYFPKTPESYRSKTDMSSSTGSLGGMSNSGTWGSSSSSYSSSSSKGVVYWLTRTQKYSSYAFTSFLGIHATTASITPLILGVEAGDSALLLARTYYYQATPYIELLLIPGTLALHIGSGLALRAYRSYQQRQRYGGRPPKSVSYWRWRNFSGASLAGYASIPFVALHAALLRGVPLWVDGDSSQIGLEYLGHGFSLGKWGKWIGAGFYTAMVGLVSYHVVYGWAKYLKVNQRNRRITAGTAMAVAGAWLSGLFIVVARSGPVRGYLGRHYDNLYNVFFLRPLRAA</sequence>
<dbReference type="InterPro" id="IPR034804">
    <property type="entry name" value="SQR/QFR_C/D"/>
</dbReference>
<reference evidence="4 5" key="1">
    <citation type="journal article" date="2018" name="Nat. Ecol. Evol.">
        <title>Pezizomycetes genomes reveal the molecular basis of ectomycorrhizal truffle lifestyle.</title>
        <authorList>
            <person name="Murat C."/>
            <person name="Payen T."/>
            <person name="Noel B."/>
            <person name="Kuo A."/>
            <person name="Morin E."/>
            <person name="Chen J."/>
            <person name="Kohler A."/>
            <person name="Krizsan K."/>
            <person name="Balestrini R."/>
            <person name="Da Silva C."/>
            <person name="Montanini B."/>
            <person name="Hainaut M."/>
            <person name="Levati E."/>
            <person name="Barry K.W."/>
            <person name="Belfiori B."/>
            <person name="Cichocki N."/>
            <person name="Clum A."/>
            <person name="Dockter R.B."/>
            <person name="Fauchery L."/>
            <person name="Guy J."/>
            <person name="Iotti M."/>
            <person name="Le Tacon F."/>
            <person name="Lindquist E.A."/>
            <person name="Lipzen A."/>
            <person name="Malagnac F."/>
            <person name="Mello A."/>
            <person name="Molinier V."/>
            <person name="Miyauchi S."/>
            <person name="Poulain J."/>
            <person name="Riccioni C."/>
            <person name="Rubini A."/>
            <person name="Sitrit Y."/>
            <person name="Splivallo R."/>
            <person name="Traeger S."/>
            <person name="Wang M."/>
            <person name="Zifcakova L."/>
            <person name="Wipf D."/>
            <person name="Zambonelli A."/>
            <person name="Paolocci F."/>
            <person name="Nowrousian M."/>
            <person name="Ottonello S."/>
            <person name="Baldrian P."/>
            <person name="Spatafora J.W."/>
            <person name="Henrissat B."/>
            <person name="Nagy L.G."/>
            <person name="Aury J.M."/>
            <person name="Wincker P."/>
            <person name="Grigoriev I.V."/>
            <person name="Bonfante P."/>
            <person name="Martin F.M."/>
        </authorList>
    </citation>
    <scope>NUCLEOTIDE SEQUENCE [LARGE SCALE GENOMIC DNA]</scope>
    <source>
        <strain evidence="4 5">120613-1</strain>
    </source>
</reference>
<dbReference type="InterPro" id="IPR039960">
    <property type="entry name" value="MCP1"/>
</dbReference>
<feature type="region of interest" description="Disordered" evidence="1">
    <location>
        <begin position="23"/>
        <end position="57"/>
    </location>
</feature>
<dbReference type="PANTHER" id="PTHR38409">
    <property type="entry name" value="MDM10-COMPLEMENTING PROTEIN 1"/>
    <property type="match status" value="1"/>
</dbReference>
<name>A0A3N4JDY2_9PEZI</name>
<gene>
    <name evidence="4" type="ORF">L873DRAFT_1694425</name>
</gene>
<accession>A0A3N4JDY2</accession>
<dbReference type="SUPFAM" id="SSF81343">
    <property type="entry name" value="Fumarate reductase respiratory complex transmembrane subunits"/>
    <property type="match status" value="1"/>
</dbReference>
<evidence type="ECO:0000313" key="4">
    <source>
        <dbReference type="EMBL" id="RPA96483.1"/>
    </source>
</evidence>
<dbReference type="OrthoDB" id="10259513at2759"/>
<organism evidence="4 5">
    <name type="scientific">Choiromyces venosus 120613-1</name>
    <dbReference type="NCBI Taxonomy" id="1336337"/>
    <lineage>
        <taxon>Eukaryota</taxon>
        <taxon>Fungi</taxon>
        <taxon>Dikarya</taxon>
        <taxon>Ascomycota</taxon>
        <taxon>Pezizomycotina</taxon>
        <taxon>Pezizomycetes</taxon>
        <taxon>Pezizales</taxon>
        <taxon>Tuberaceae</taxon>
        <taxon>Choiromyces</taxon>
    </lineage>
</organism>
<protein>
    <recommendedName>
        <fullName evidence="3">Mitochondrial adapter protein MCP1 transmembrane domain-containing protein</fullName>
    </recommendedName>
</protein>
<feature type="transmembrane region" description="Helical" evidence="2">
    <location>
        <begin position="74"/>
        <end position="96"/>
    </location>
</feature>
<dbReference type="Proteomes" id="UP000276215">
    <property type="component" value="Unassembled WGS sequence"/>
</dbReference>
<evidence type="ECO:0000313" key="5">
    <source>
        <dbReference type="Proteomes" id="UP000276215"/>
    </source>
</evidence>
<dbReference type="GO" id="GO:0007005">
    <property type="term" value="P:mitochondrion organization"/>
    <property type="evidence" value="ECO:0007669"/>
    <property type="project" value="TreeGrafter"/>
</dbReference>
<feature type="transmembrane region" description="Helical" evidence="2">
    <location>
        <begin position="160"/>
        <end position="184"/>
    </location>
</feature>
<dbReference type="GO" id="GO:0005741">
    <property type="term" value="C:mitochondrial outer membrane"/>
    <property type="evidence" value="ECO:0007669"/>
    <property type="project" value="TreeGrafter"/>
</dbReference>
<feature type="transmembrane region" description="Helical" evidence="2">
    <location>
        <begin position="216"/>
        <end position="238"/>
    </location>
</feature>
<evidence type="ECO:0000259" key="3">
    <source>
        <dbReference type="Pfam" id="PF07950"/>
    </source>
</evidence>
<dbReference type="InterPro" id="IPR012472">
    <property type="entry name" value="MCP1_TM"/>
</dbReference>
<keyword evidence="2" id="KW-0812">Transmembrane</keyword>
<dbReference type="PANTHER" id="PTHR38409:SF1">
    <property type="entry name" value="MITOCHONDRIAL ADAPTER PROTEIN MCP1"/>
    <property type="match status" value="1"/>
</dbReference>
<feature type="transmembrane region" description="Helical" evidence="2">
    <location>
        <begin position="116"/>
        <end position="139"/>
    </location>
</feature>
<evidence type="ECO:0000256" key="1">
    <source>
        <dbReference type="SAM" id="MobiDB-lite"/>
    </source>
</evidence>
<keyword evidence="5" id="KW-1185">Reference proteome</keyword>
<dbReference type="AlphaFoldDB" id="A0A3N4JDY2"/>
<feature type="compositionally biased region" description="Low complexity" evidence="1">
    <location>
        <begin position="30"/>
        <end position="57"/>
    </location>
</feature>
<proteinExistence type="predicted"/>
<dbReference type="Pfam" id="PF07950">
    <property type="entry name" value="MCP1_TM"/>
    <property type="match status" value="1"/>
</dbReference>
<feature type="domain" description="Mitochondrial adapter protein MCP1 transmembrane" evidence="3">
    <location>
        <begin position="176"/>
        <end position="274"/>
    </location>
</feature>
<keyword evidence="2" id="KW-0472">Membrane</keyword>
<feature type="transmembrane region" description="Helical" evidence="2">
    <location>
        <begin position="250"/>
        <end position="271"/>
    </location>
</feature>
<evidence type="ECO:0000256" key="2">
    <source>
        <dbReference type="SAM" id="Phobius"/>
    </source>
</evidence>
<dbReference type="EMBL" id="ML120414">
    <property type="protein sequence ID" value="RPA96483.1"/>
    <property type="molecule type" value="Genomic_DNA"/>
</dbReference>
<dbReference type="GO" id="GO:0055088">
    <property type="term" value="P:lipid homeostasis"/>
    <property type="evidence" value="ECO:0007669"/>
    <property type="project" value="InterPro"/>
</dbReference>
<keyword evidence="2" id="KW-1133">Transmembrane helix</keyword>